<evidence type="ECO:0000313" key="2">
    <source>
        <dbReference type="Proteomes" id="UP000467841"/>
    </source>
</evidence>
<dbReference type="EMBL" id="CACVBM020001108">
    <property type="protein sequence ID" value="CAA7031640.1"/>
    <property type="molecule type" value="Genomic_DNA"/>
</dbReference>
<dbReference type="Proteomes" id="UP000467841">
    <property type="component" value="Unassembled WGS sequence"/>
</dbReference>
<comment type="caution">
    <text evidence="1">The sequence shown here is derived from an EMBL/GenBank/DDBJ whole genome shotgun (WGS) entry which is preliminary data.</text>
</comment>
<reference evidence="1" key="1">
    <citation type="submission" date="2020-01" db="EMBL/GenBank/DDBJ databases">
        <authorList>
            <person name="Mishra B."/>
        </authorList>
    </citation>
    <scope>NUCLEOTIDE SEQUENCE [LARGE SCALE GENOMIC DNA]</scope>
</reference>
<keyword evidence="2" id="KW-1185">Reference proteome</keyword>
<protein>
    <submittedName>
        <fullName evidence="1">Uncharacterized protein</fullName>
    </submittedName>
</protein>
<organism evidence="1 2">
    <name type="scientific">Microthlaspi erraticum</name>
    <dbReference type="NCBI Taxonomy" id="1685480"/>
    <lineage>
        <taxon>Eukaryota</taxon>
        <taxon>Viridiplantae</taxon>
        <taxon>Streptophyta</taxon>
        <taxon>Embryophyta</taxon>
        <taxon>Tracheophyta</taxon>
        <taxon>Spermatophyta</taxon>
        <taxon>Magnoliopsida</taxon>
        <taxon>eudicotyledons</taxon>
        <taxon>Gunneridae</taxon>
        <taxon>Pentapetalae</taxon>
        <taxon>rosids</taxon>
        <taxon>malvids</taxon>
        <taxon>Brassicales</taxon>
        <taxon>Brassicaceae</taxon>
        <taxon>Coluteocarpeae</taxon>
        <taxon>Microthlaspi</taxon>
    </lineage>
</organism>
<name>A0A6D2IMP2_9BRAS</name>
<dbReference type="AlphaFoldDB" id="A0A6D2IMP2"/>
<evidence type="ECO:0000313" key="1">
    <source>
        <dbReference type="EMBL" id="CAA7031640.1"/>
    </source>
</evidence>
<accession>A0A6D2IMP2</accession>
<proteinExistence type="predicted"/>
<gene>
    <name evidence="1" type="ORF">MERR_LOCUS18875</name>
</gene>
<sequence length="105" mass="12691">MEGKTRSWKNWLIPKRPNPKIHAVVCGGARKKARSKSLGHSDWRPYRSEMKRISTGKLRRRLRDYISPIHTVVCWCASLRWTERLEVIDFARLRWTERPETVWRY</sequence>